<comment type="cofactor">
    <cofactor evidence="18">
        <name>Co(2+)</name>
        <dbReference type="ChEBI" id="CHEBI:48828"/>
    </cofactor>
    <cofactor evidence="18">
        <name>Zn(2+)</name>
        <dbReference type="ChEBI" id="CHEBI:29105"/>
    </cofactor>
    <text evidence="18">Binds 1 divalent metal cation per subunit. Can use either Co(2+) or Zn(2+).</text>
</comment>
<comment type="caution">
    <text evidence="18">Lacks conserved residue(s) required for the propagation of feature annotation.</text>
</comment>
<dbReference type="InterPro" id="IPR050071">
    <property type="entry name" value="Dehydroquinate_synthase"/>
</dbReference>
<feature type="domain" description="3-dehydroquinate synthase C-terminal" evidence="20">
    <location>
        <begin position="187"/>
        <end position="326"/>
    </location>
</feature>
<comment type="function">
    <text evidence="18">Catalyzes the conversion of 3-deoxy-D-arabino-heptulosonate 7-phosphate (DAHP) to dehydroquinate (DHQ).</text>
</comment>
<sequence length="382" mass="40197">MSDVVCIPVNTPSRSYEVVVGIGLLDSLGERVRRVLPRCPHAHIITDTHVGPLYLKPAQRALEQAGFEVTWDNFEAGEASKTPAALARLLEGMALAGCDRDTCVVALGGGVTGDMAGLSAALYMRGCPVVQVPTSLLAMVDSSVGGKTAVDLPQGKNLMGAFWQPWLVVADIACLTTVPPELLVDSVGEVIKHGILADPDLFEDVASSPITAQPLDLERLARIVVRNVEIKRDVVAADEKERGLRQTLNLGHTLGHAIEAASDFALGHGSSVAAGLCCVARASAARGWCTGELASQIEACVASYGLPTSTDAPLPRLLELSFADKKRHGELVNVVIPEALGQVAVHPMDLDDYARFFQAGLEGDPSTGIPTPSSPDPTHPVS</sequence>
<feature type="binding site" evidence="18">
    <location>
        <position position="189"/>
    </location>
    <ligand>
        <name>Zn(2+)</name>
        <dbReference type="ChEBI" id="CHEBI:29105"/>
    </ligand>
</feature>
<evidence type="ECO:0000256" key="11">
    <source>
        <dbReference type="ARBA" id="ARBA00022723"/>
    </source>
</evidence>
<dbReference type="GO" id="GO:0005737">
    <property type="term" value="C:cytoplasm"/>
    <property type="evidence" value="ECO:0007669"/>
    <property type="project" value="UniProtKB-SubCell"/>
</dbReference>
<evidence type="ECO:0000259" key="19">
    <source>
        <dbReference type="Pfam" id="PF01761"/>
    </source>
</evidence>
<gene>
    <name evidence="18 21" type="primary">aroB</name>
    <name evidence="21" type="ORF">E5334_05090</name>
</gene>
<evidence type="ECO:0000256" key="10">
    <source>
        <dbReference type="ARBA" id="ARBA00022605"/>
    </source>
</evidence>
<evidence type="ECO:0000256" key="8">
    <source>
        <dbReference type="ARBA" id="ARBA00017684"/>
    </source>
</evidence>
<evidence type="ECO:0000313" key="22">
    <source>
        <dbReference type="Proteomes" id="UP000310263"/>
    </source>
</evidence>
<accession>A0A4S2F490</accession>
<keyword evidence="13 18" id="KW-0862">Zinc</keyword>
<dbReference type="InterPro" id="IPR016037">
    <property type="entry name" value="DHQ_synth_AroB"/>
</dbReference>
<dbReference type="EC" id="4.2.3.4" evidence="7 18"/>
<dbReference type="Pfam" id="PF24621">
    <property type="entry name" value="DHQS_C"/>
    <property type="match status" value="1"/>
</dbReference>
<dbReference type="GO" id="GO:0008652">
    <property type="term" value="P:amino acid biosynthetic process"/>
    <property type="evidence" value="ECO:0007669"/>
    <property type="project" value="UniProtKB-KW"/>
</dbReference>
<comment type="similarity">
    <text evidence="6 18">Belongs to the sugar phosphate cyclases superfamily. Dehydroquinate synthase family.</text>
</comment>
<evidence type="ECO:0000256" key="5">
    <source>
        <dbReference type="ARBA" id="ARBA00004661"/>
    </source>
</evidence>
<dbReference type="Gene3D" id="3.40.50.1970">
    <property type="match status" value="1"/>
</dbReference>
<keyword evidence="12 18" id="KW-0547">Nucleotide-binding</keyword>
<dbReference type="Pfam" id="PF01761">
    <property type="entry name" value="DHQ_synthase"/>
    <property type="match status" value="1"/>
</dbReference>
<proteinExistence type="inferred from homology"/>
<feature type="binding site" evidence="18">
    <location>
        <begin position="134"/>
        <end position="135"/>
    </location>
    <ligand>
        <name>NAD(+)</name>
        <dbReference type="ChEBI" id="CHEBI:57540"/>
    </ligand>
</feature>
<feature type="binding site" evidence="18">
    <location>
        <position position="147"/>
    </location>
    <ligand>
        <name>NAD(+)</name>
        <dbReference type="ChEBI" id="CHEBI:57540"/>
    </ligand>
</feature>
<dbReference type="PANTHER" id="PTHR43622">
    <property type="entry name" value="3-DEHYDROQUINATE SYNTHASE"/>
    <property type="match status" value="1"/>
</dbReference>
<keyword evidence="11 18" id="KW-0479">Metal-binding</keyword>
<reference evidence="21 22" key="1">
    <citation type="submission" date="2019-04" db="EMBL/GenBank/DDBJ databases">
        <title>Microbes associate with the intestines of laboratory mice.</title>
        <authorList>
            <person name="Navarre W."/>
            <person name="Wong E."/>
            <person name="Huang K."/>
            <person name="Tropini C."/>
            <person name="Ng K."/>
            <person name="Yu B."/>
        </authorList>
    </citation>
    <scope>NUCLEOTIDE SEQUENCE [LARGE SCALE GENOMIC DNA]</scope>
    <source>
        <strain evidence="21 22">NM07_P-09</strain>
    </source>
</reference>
<name>A0A4S2F490_9ACTN</name>
<dbReference type="NCBIfam" id="TIGR01357">
    <property type="entry name" value="aroB"/>
    <property type="match status" value="1"/>
</dbReference>
<evidence type="ECO:0000256" key="6">
    <source>
        <dbReference type="ARBA" id="ARBA00005412"/>
    </source>
</evidence>
<comment type="caution">
    <text evidence="21">The sequence shown here is derived from an EMBL/GenBank/DDBJ whole genome shotgun (WGS) entry which is preliminary data.</text>
</comment>
<dbReference type="InterPro" id="IPR030960">
    <property type="entry name" value="DHQS/DOIS_N"/>
</dbReference>
<keyword evidence="17 18" id="KW-0170">Cobalt</keyword>
<evidence type="ECO:0000259" key="20">
    <source>
        <dbReference type="Pfam" id="PF24621"/>
    </source>
</evidence>
<comment type="cofactor">
    <cofactor evidence="2 18">
        <name>NAD(+)</name>
        <dbReference type="ChEBI" id="CHEBI:57540"/>
    </cofactor>
</comment>
<comment type="catalytic activity">
    <reaction evidence="1 18">
        <text>7-phospho-2-dehydro-3-deoxy-D-arabino-heptonate = 3-dehydroquinate + phosphate</text>
        <dbReference type="Rhea" id="RHEA:21968"/>
        <dbReference type="ChEBI" id="CHEBI:32364"/>
        <dbReference type="ChEBI" id="CHEBI:43474"/>
        <dbReference type="ChEBI" id="CHEBI:58394"/>
        <dbReference type="EC" id="4.2.3.4"/>
    </reaction>
</comment>
<evidence type="ECO:0000256" key="15">
    <source>
        <dbReference type="ARBA" id="ARBA00023141"/>
    </source>
</evidence>
<keyword evidence="9 18" id="KW-0963">Cytoplasm</keyword>
<feature type="domain" description="3-dehydroquinate synthase N-terminal" evidence="19">
    <location>
        <begin position="74"/>
        <end position="181"/>
    </location>
</feature>
<dbReference type="UniPathway" id="UPA00053">
    <property type="reaction ID" value="UER00085"/>
</dbReference>
<evidence type="ECO:0000256" key="4">
    <source>
        <dbReference type="ARBA" id="ARBA00004496"/>
    </source>
</evidence>
<protein>
    <recommendedName>
        <fullName evidence="8 18">3-dehydroquinate synthase</fullName>
        <shortName evidence="18">DHQS</shortName>
        <ecNumber evidence="7 18">4.2.3.4</ecNumber>
    </recommendedName>
</protein>
<dbReference type="PANTHER" id="PTHR43622:SF7">
    <property type="entry name" value="3-DEHYDROQUINATE SYNTHASE, CHLOROPLASTIC"/>
    <property type="match status" value="1"/>
</dbReference>
<keyword evidence="22" id="KW-1185">Reference proteome</keyword>
<evidence type="ECO:0000256" key="2">
    <source>
        <dbReference type="ARBA" id="ARBA00001911"/>
    </source>
</evidence>
<feature type="binding site" evidence="18">
    <location>
        <position position="268"/>
    </location>
    <ligand>
        <name>Zn(2+)</name>
        <dbReference type="ChEBI" id="CHEBI:29105"/>
    </ligand>
</feature>
<comment type="pathway">
    <text evidence="5 18">Metabolic intermediate biosynthesis; chorismate biosynthesis; chorismate from D-erythrose 4-phosphate and phosphoenolpyruvate: step 2/7.</text>
</comment>
<evidence type="ECO:0000256" key="7">
    <source>
        <dbReference type="ARBA" id="ARBA00013031"/>
    </source>
</evidence>
<keyword evidence="14 18" id="KW-0520">NAD</keyword>
<dbReference type="SUPFAM" id="SSF56796">
    <property type="entry name" value="Dehydroquinate synthase-like"/>
    <property type="match status" value="1"/>
</dbReference>
<evidence type="ECO:0000256" key="12">
    <source>
        <dbReference type="ARBA" id="ARBA00022741"/>
    </source>
</evidence>
<comment type="subcellular location">
    <subcellularLocation>
        <location evidence="4 18">Cytoplasm</location>
    </subcellularLocation>
</comment>
<dbReference type="InterPro" id="IPR056179">
    <property type="entry name" value="DHQS_C"/>
</dbReference>
<organism evidence="21 22">
    <name type="scientific">Muricaecibacterium torontonense</name>
    <dbReference type="NCBI Taxonomy" id="3032871"/>
    <lineage>
        <taxon>Bacteria</taxon>
        <taxon>Bacillati</taxon>
        <taxon>Actinomycetota</taxon>
        <taxon>Coriobacteriia</taxon>
        <taxon>Coriobacteriales</taxon>
        <taxon>Atopobiaceae</taxon>
        <taxon>Muricaecibacterium</taxon>
    </lineage>
</organism>
<dbReference type="GO" id="GO:0009423">
    <property type="term" value="P:chorismate biosynthetic process"/>
    <property type="evidence" value="ECO:0007669"/>
    <property type="project" value="UniProtKB-UniRule"/>
</dbReference>
<keyword evidence="15 18" id="KW-0057">Aromatic amino acid biosynthesis</keyword>
<evidence type="ECO:0000256" key="3">
    <source>
        <dbReference type="ARBA" id="ARBA00001947"/>
    </source>
</evidence>
<dbReference type="GO" id="GO:0003856">
    <property type="term" value="F:3-dehydroquinate synthase activity"/>
    <property type="evidence" value="ECO:0007669"/>
    <property type="project" value="UniProtKB-UniRule"/>
</dbReference>
<evidence type="ECO:0000256" key="16">
    <source>
        <dbReference type="ARBA" id="ARBA00023239"/>
    </source>
</evidence>
<keyword evidence="16 18" id="KW-0456">Lyase</keyword>
<evidence type="ECO:0000256" key="17">
    <source>
        <dbReference type="ARBA" id="ARBA00023285"/>
    </source>
</evidence>
<feature type="binding site" evidence="18">
    <location>
        <position position="252"/>
    </location>
    <ligand>
        <name>Zn(2+)</name>
        <dbReference type="ChEBI" id="CHEBI:29105"/>
    </ligand>
</feature>
<feature type="binding site" evidence="18">
    <location>
        <begin position="110"/>
        <end position="114"/>
    </location>
    <ligand>
        <name>NAD(+)</name>
        <dbReference type="ChEBI" id="CHEBI:57540"/>
    </ligand>
</feature>
<evidence type="ECO:0000256" key="9">
    <source>
        <dbReference type="ARBA" id="ARBA00022490"/>
    </source>
</evidence>
<comment type="cofactor">
    <cofactor evidence="3">
        <name>Zn(2+)</name>
        <dbReference type="ChEBI" id="CHEBI:29105"/>
    </cofactor>
</comment>
<dbReference type="Proteomes" id="UP000310263">
    <property type="component" value="Unassembled WGS sequence"/>
</dbReference>
<dbReference type="InterPro" id="IPR030963">
    <property type="entry name" value="DHQ_synth_fam"/>
</dbReference>
<evidence type="ECO:0000256" key="14">
    <source>
        <dbReference type="ARBA" id="ARBA00023027"/>
    </source>
</evidence>
<evidence type="ECO:0000256" key="13">
    <source>
        <dbReference type="ARBA" id="ARBA00022833"/>
    </source>
</evidence>
<evidence type="ECO:0000256" key="18">
    <source>
        <dbReference type="HAMAP-Rule" id="MF_00110"/>
    </source>
</evidence>
<feature type="binding site" evidence="18">
    <location>
        <position position="156"/>
    </location>
    <ligand>
        <name>NAD(+)</name>
        <dbReference type="ChEBI" id="CHEBI:57540"/>
    </ligand>
</feature>
<dbReference type="HAMAP" id="MF_00110">
    <property type="entry name" value="DHQ_synthase"/>
    <property type="match status" value="1"/>
</dbReference>
<dbReference type="GO" id="GO:0009073">
    <property type="term" value="P:aromatic amino acid family biosynthetic process"/>
    <property type="evidence" value="ECO:0007669"/>
    <property type="project" value="UniProtKB-KW"/>
</dbReference>
<dbReference type="AlphaFoldDB" id="A0A4S2F490"/>
<feature type="binding site" evidence="18">
    <location>
        <begin position="174"/>
        <end position="177"/>
    </location>
    <ligand>
        <name>NAD(+)</name>
        <dbReference type="ChEBI" id="CHEBI:57540"/>
    </ligand>
</feature>
<dbReference type="GO" id="GO:0000166">
    <property type="term" value="F:nucleotide binding"/>
    <property type="evidence" value="ECO:0007669"/>
    <property type="project" value="UniProtKB-KW"/>
</dbReference>
<dbReference type="EMBL" id="SRYE01000003">
    <property type="protein sequence ID" value="TGY62054.1"/>
    <property type="molecule type" value="Genomic_DNA"/>
</dbReference>
<evidence type="ECO:0000256" key="1">
    <source>
        <dbReference type="ARBA" id="ARBA00001393"/>
    </source>
</evidence>
<dbReference type="GO" id="GO:0046872">
    <property type="term" value="F:metal ion binding"/>
    <property type="evidence" value="ECO:0007669"/>
    <property type="project" value="UniProtKB-KW"/>
</dbReference>
<evidence type="ECO:0000313" key="21">
    <source>
        <dbReference type="EMBL" id="TGY62054.1"/>
    </source>
</evidence>
<dbReference type="FunFam" id="3.40.50.1970:FF:000007">
    <property type="entry name" value="Pentafunctional AROM polypeptide"/>
    <property type="match status" value="1"/>
</dbReference>
<keyword evidence="10 18" id="KW-0028">Amino-acid biosynthesis</keyword>
<dbReference type="CDD" id="cd08195">
    <property type="entry name" value="DHQS"/>
    <property type="match status" value="1"/>
</dbReference>
<dbReference type="OrthoDB" id="9806583at2"/>
<dbReference type="PIRSF" id="PIRSF001455">
    <property type="entry name" value="DHQ_synth"/>
    <property type="match status" value="1"/>
</dbReference>
<dbReference type="Gene3D" id="1.20.1090.10">
    <property type="entry name" value="Dehydroquinate synthase-like - alpha domain"/>
    <property type="match status" value="1"/>
</dbReference>
<dbReference type="RefSeq" id="WP_136012537.1">
    <property type="nucleotide sequence ID" value="NZ_SRYE01000003.1"/>
</dbReference>